<evidence type="ECO:0000256" key="4">
    <source>
        <dbReference type="ARBA" id="ARBA00022723"/>
    </source>
</evidence>
<keyword evidence="7" id="KW-0809">Transit peptide</keyword>
<dbReference type="FunFam" id="3.90.79.10:FF:000030">
    <property type="entry name" value="Nudix hydrolase 13 mitochondrial"/>
    <property type="match status" value="1"/>
</dbReference>
<dbReference type="eggNOG" id="KOG2839">
    <property type="taxonomic scope" value="Eukaryota"/>
</dbReference>
<gene>
    <name evidence="10" type="ORF">TCM_017380</name>
</gene>
<organism evidence="10 11">
    <name type="scientific">Theobroma cacao</name>
    <name type="common">Cacao</name>
    <name type="synonym">Cocoa</name>
    <dbReference type="NCBI Taxonomy" id="3641"/>
    <lineage>
        <taxon>Eukaryota</taxon>
        <taxon>Viridiplantae</taxon>
        <taxon>Streptophyta</taxon>
        <taxon>Embryophyta</taxon>
        <taxon>Tracheophyta</taxon>
        <taxon>Spermatophyta</taxon>
        <taxon>Magnoliopsida</taxon>
        <taxon>eudicotyledons</taxon>
        <taxon>Gunneridae</taxon>
        <taxon>Pentapetalae</taxon>
        <taxon>rosids</taxon>
        <taxon>malvids</taxon>
        <taxon>Malvales</taxon>
        <taxon>Malvaceae</taxon>
        <taxon>Byttnerioideae</taxon>
        <taxon>Theobroma</taxon>
    </lineage>
</organism>
<name>A0A061EDH7_THECC</name>
<evidence type="ECO:0000313" key="10">
    <source>
        <dbReference type="EMBL" id="EOY02986.1"/>
    </source>
</evidence>
<keyword evidence="4" id="KW-0479">Metal-binding</keyword>
<evidence type="ECO:0000256" key="2">
    <source>
        <dbReference type="ARBA" id="ARBA00004173"/>
    </source>
</evidence>
<dbReference type="PANTHER" id="PTHR12629:SF58">
    <property type="entry name" value="NUDIX HYDROLASE 12, MITOCHONDRIAL"/>
    <property type="match status" value="1"/>
</dbReference>
<accession>A0A061EDH7</accession>
<keyword evidence="11" id="KW-1185">Reference proteome</keyword>
<evidence type="ECO:0000313" key="11">
    <source>
        <dbReference type="Proteomes" id="UP000026915"/>
    </source>
</evidence>
<dbReference type="CDD" id="cd04666">
    <property type="entry name" value="NUDIX_DIPP2_like_Nudt4"/>
    <property type="match status" value="1"/>
</dbReference>
<dbReference type="InterPro" id="IPR015797">
    <property type="entry name" value="NUDIX_hydrolase-like_dom_sf"/>
</dbReference>
<dbReference type="AlphaFoldDB" id="A0A061EDH7"/>
<dbReference type="STRING" id="3641.A0A061EDH7"/>
<evidence type="ECO:0000256" key="6">
    <source>
        <dbReference type="ARBA" id="ARBA00022842"/>
    </source>
</evidence>
<dbReference type="PROSITE" id="PS51462">
    <property type="entry name" value="NUDIX"/>
    <property type="match status" value="1"/>
</dbReference>
<dbReference type="Pfam" id="PF00293">
    <property type="entry name" value="NUDIX"/>
    <property type="match status" value="1"/>
</dbReference>
<dbReference type="InterPro" id="IPR000086">
    <property type="entry name" value="NUDIX_hydrolase_dom"/>
</dbReference>
<evidence type="ECO:0000256" key="3">
    <source>
        <dbReference type="ARBA" id="ARBA00005582"/>
    </source>
</evidence>
<dbReference type="PANTHER" id="PTHR12629">
    <property type="entry name" value="DIPHOSPHOINOSITOL POLYPHOSPHATE PHOSPHOHYDROLASE"/>
    <property type="match status" value="1"/>
</dbReference>
<dbReference type="GO" id="GO:0005739">
    <property type="term" value="C:mitochondrion"/>
    <property type="evidence" value="ECO:0007669"/>
    <property type="project" value="UniProtKB-SubCell"/>
</dbReference>
<keyword evidence="8" id="KW-0496">Mitochondrion</keyword>
<dbReference type="Gramene" id="EOY02986">
    <property type="protein sequence ID" value="EOY02986"/>
    <property type="gene ID" value="TCM_017380"/>
</dbReference>
<dbReference type="HOGENOM" id="CLU_037162_5_2_1"/>
<feature type="domain" description="Nudix hydrolase" evidence="9">
    <location>
        <begin position="170"/>
        <end position="310"/>
    </location>
</feature>
<dbReference type="Proteomes" id="UP000026915">
    <property type="component" value="Chromosome 4"/>
</dbReference>
<protein>
    <submittedName>
        <fullName evidence="10">Nudix hydrolase</fullName>
    </submittedName>
</protein>
<dbReference type="SUPFAM" id="SSF55811">
    <property type="entry name" value="Nudix"/>
    <property type="match status" value="1"/>
</dbReference>
<dbReference type="Gene3D" id="3.90.79.10">
    <property type="entry name" value="Nucleoside Triphosphate Pyrophosphohydrolase"/>
    <property type="match status" value="1"/>
</dbReference>
<dbReference type="InParanoid" id="A0A061EDH7"/>
<dbReference type="InterPro" id="IPR047198">
    <property type="entry name" value="DDP-like_NUDIX"/>
</dbReference>
<comment type="subcellular location">
    <subcellularLocation>
        <location evidence="2">Mitochondrion</location>
    </subcellularLocation>
</comment>
<sequence>MSGFLARTGRHRQRYDENNFRLVSGLPRYQAWLYPIYLCQFLYISQKCRFDSMSKEKIFSYFSVRICPLKFITLPHKIQEEGRKKRGREDFHVGKEVLVKEVGLPNGFWFHGHWMMNIEWNDLIFMAFPKLALTSRTYLANLLMKLKWGIQPTCEHLIMRSKFAYYLCWPYNRCIPYRLTEEDKDVDRENRIEVLMISSPNRSDLVFPKGGWEDDETVAEAACREALEEAGVRGILREIPLGVWEFRSKSKQDLCTLEGSCRGFMFALEVTEELDIWPEQKDRDRIWVNVKEAFRLCRYDWMRRALEEFLRVMAEDEELKLEEEIVEPPSIPVSDVVADCQVMAANCYVKPSNAQHHHGLSAISSPWHIPLKRLPLT</sequence>
<reference evidence="10 11" key="1">
    <citation type="journal article" date="2013" name="Genome Biol.">
        <title>The genome sequence of the most widely cultivated cacao type and its use to identify candidate genes regulating pod color.</title>
        <authorList>
            <person name="Motamayor J.C."/>
            <person name="Mockaitis K."/>
            <person name="Schmutz J."/>
            <person name="Haiminen N."/>
            <person name="Iii D.L."/>
            <person name="Cornejo O."/>
            <person name="Findley S.D."/>
            <person name="Zheng P."/>
            <person name="Utro F."/>
            <person name="Royaert S."/>
            <person name="Saski C."/>
            <person name="Jenkins J."/>
            <person name="Podicheti R."/>
            <person name="Zhao M."/>
            <person name="Scheffler B.E."/>
            <person name="Stack J.C."/>
            <person name="Feltus F.A."/>
            <person name="Mustiga G.M."/>
            <person name="Amores F."/>
            <person name="Phillips W."/>
            <person name="Marelli J.P."/>
            <person name="May G.D."/>
            <person name="Shapiro H."/>
            <person name="Ma J."/>
            <person name="Bustamante C.D."/>
            <person name="Schnell R.J."/>
            <person name="Main D."/>
            <person name="Gilbert D."/>
            <person name="Parida L."/>
            <person name="Kuhn D.N."/>
        </authorList>
    </citation>
    <scope>NUCLEOTIDE SEQUENCE [LARGE SCALE GENOMIC DNA]</scope>
    <source>
        <strain evidence="11">cv. Matina 1-6</strain>
    </source>
</reference>
<evidence type="ECO:0000256" key="7">
    <source>
        <dbReference type="ARBA" id="ARBA00022946"/>
    </source>
</evidence>
<dbReference type="GO" id="GO:0016462">
    <property type="term" value="F:pyrophosphatase activity"/>
    <property type="evidence" value="ECO:0007669"/>
    <property type="project" value="InterPro"/>
</dbReference>
<evidence type="ECO:0000256" key="1">
    <source>
        <dbReference type="ARBA" id="ARBA00001946"/>
    </source>
</evidence>
<keyword evidence="5 10" id="KW-0378">Hydrolase</keyword>
<dbReference type="GO" id="GO:0046872">
    <property type="term" value="F:metal ion binding"/>
    <property type="evidence" value="ECO:0007669"/>
    <property type="project" value="UniProtKB-KW"/>
</dbReference>
<comment type="cofactor">
    <cofactor evidence="1">
        <name>Mg(2+)</name>
        <dbReference type="ChEBI" id="CHEBI:18420"/>
    </cofactor>
</comment>
<dbReference type="PROSITE" id="PS00893">
    <property type="entry name" value="NUDIX_BOX"/>
    <property type="match status" value="1"/>
</dbReference>
<proteinExistence type="inferred from homology"/>
<comment type="similarity">
    <text evidence="3">Belongs to the Nudix hydrolase family.</text>
</comment>
<evidence type="ECO:0000256" key="8">
    <source>
        <dbReference type="ARBA" id="ARBA00023128"/>
    </source>
</evidence>
<keyword evidence="6" id="KW-0460">Magnesium</keyword>
<evidence type="ECO:0000259" key="9">
    <source>
        <dbReference type="PROSITE" id="PS51462"/>
    </source>
</evidence>
<dbReference type="EMBL" id="CM001882">
    <property type="protein sequence ID" value="EOY02986.1"/>
    <property type="molecule type" value="Genomic_DNA"/>
</dbReference>
<evidence type="ECO:0000256" key="5">
    <source>
        <dbReference type="ARBA" id="ARBA00022801"/>
    </source>
</evidence>
<dbReference type="InterPro" id="IPR020084">
    <property type="entry name" value="NUDIX_hydrolase_CS"/>
</dbReference>
<dbReference type="GO" id="GO:0005634">
    <property type="term" value="C:nucleus"/>
    <property type="evidence" value="ECO:0000318"/>
    <property type="project" value="GO_Central"/>
</dbReference>
<dbReference type="GO" id="GO:0005737">
    <property type="term" value="C:cytoplasm"/>
    <property type="evidence" value="ECO:0000318"/>
    <property type="project" value="GO_Central"/>
</dbReference>